<dbReference type="AlphaFoldDB" id="A0A420EXG9"/>
<dbReference type="CDD" id="cd00090">
    <property type="entry name" value="HTH_ARSR"/>
    <property type="match status" value="1"/>
</dbReference>
<dbReference type="Proteomes" id="UP000285744">
    <property type="component" value="Unassembled WGS sequence"/>
</dbReference>
<dbReference type="RefSeq" id="WP_120330589.1">
    <property type="nucleotide sequence ID" value="NZ_JBFANR010000070.1"/>
</dbReference>
<dbReference type="Pfam" id="PF12840">
    <property type="entry name" value="HTH_20"/>
    <property type="match status" value="1"/>
</dbReference>
<evidence type="ECO:0000313" key="3">
    <source>
        <dbReference type="EMBL" id="RKF24967.1"/>
    </source>
</evidence>
<dbReference type="InterPro" id="IPR036388">
    <property type="entry name" value="WH-like_DNA-bd_sf"/>
</dbReference>
<dbReference type="Gene3D" id="1.10.10.10">
    <property type="entry name" value="Winged helix-like DNA-binding domain superfamily/Winged helix DNA-binding domain"/>
    <property type="match status" value="1"/>
</dbReference>
<evidence type="ECO:0000313" key="4">
    <source>
        <dbReference type="Proteomes" id="UP000285744"/>
    </source>
</evidence>
<dbReference type="InterPro" id="IPR011991">
    <property type="entry name" value="ArsR-like_HTH"/>
</dbReference>
<dbReference type="GO" id="GO:0003700">
    <property type="term" value="F:DNA-binding transcription factor activity"/>
    <property type="evidence" value="ECO:0007669"/>
    <property type="project" value="InterPro"/>
</dbReference>
<sequence length="221" mass="23634">MVDVARPDPTALRGLAHPLRVRLLDLLREHGPATATGLAARLGLSSGATSYHLRQLARYGFVVEEPDRAVGRERWWRAAHRGTVVDSVAGPAAPAEAEGYLRAVAAMYADRVDRWIGELPALPADWSAVPTISDWRLRLTPAEAAELHDRLIALVGEYRLDRPEVDAPPEAAPVVLQAQLMPFVGAADGASADRASADRASADGAPADRASADRASADEDR</sequence>
<feature type="region of interest" description="Disordered" evidence="1">
    <location>
        <begin position="192"/>
        <end position="221"/>
    </location>
</feature>
<dbReference type="SMART" id="SM00418">
    <property type="entry name" value="HTH_ARSR"/>
    <property type="match status" value="1"/>
</dbReference>
<evidence type="ECO:0000256" key="1">
    <source>
        <dbReference type="SAM" id="MobiDB-lite"/>
    </source>
</evidence>
<gene>
    <name evidence="3" type="ORF">D7I43_22720</name>
</gene>
<protein>
    <submittedName>
        <fullName evidence="3">ArsR family transcriptional regulator</fullName>
    </submittedName>
</protein>
<accession>A0A420EXG9</accession>
<organism evidence="3 4">
    <name type="scientific">Micromonospora globbae</name>
    <dbReference type="NCBI Taxonomy" id="1894969"/>
    <lineage>
        <taxon>Bacteria</taxon>
        <taxon>Bacillati</taxon>
        <taxon>Actinomycetota</taxon>
        <taxon>Actinomycetes</taxon>
        <taxon>Micromonosporales</taxon>
        <taxon>Micromonosporaceae</taxon>
        <taxon>Micromonospora</taxon>
    </lineage>
</organism>
<dbReference type="SUPFAM" id="SSF46785">
    <property type="entry name" value="Winged helix' DNA-binding domain"/>
    <property type="match status" value="1"/>
</dbReference>
<evidence type="ECO:0000259" key="2">
    <source>
        <dbReference type="SMART" id="SM00418"/>
    </source>
</evidence>
<name>A0A420EXG9_9ACTN</name>
<dbReference type="EMBL" id="RAQQ01000018">
    <property type="protein sequence ID" value="RKF24967.1"/>
    <property type="molecule type" value="Genomic_DNA"/>
</dbReference>
<comment type="caution">
    <text evidence="3">The sequence shown here is derived from an EMBL/GenBank/DDBJ whole genome shotgun (WGS) entry which is preliminary data.</text>
</comment>
<dbReference type="InterPro" id="IPR001845">
    <property type="entry name" value="HTH_ArsR_DNA-bd_dom"/>
</dbReference>
<proteinExistence type="predicted"/>
<reference evidence="3 4" key="1">
    <citation type="journal article" date="2018" name="Int. J. Syst. Evol. Microbiol.">
        <title>Micromonospora globbae sp. nov., an endophytic actinomycete isolated from roots of Globba winitii C. H. Wright.</title>
        <authorList>
            <person name="Kuncharoen N."/>
            <person name="Pittayakhajonwut P."/>
            <person name="Tanasupawat S."/>
        </authorList>
    </citation>
    <scope>NUCLEOTIDE SEQUENCE [LARGE SCALE GENOMIC DNA]</scope>
    <source>
        <strain evidence="3 4">WPS1-2</strain>
    </source>
</reference>
<feature type="compositionally biased region" description="Basic and acidic residues" evidence="1">
    <location>
        <begin position="210"/>
        <end position="221"/>
    </location>
</feature>
<feature type="domain" description="HTH arsR-type" evidence="2">
    <location>
        <begin position="10"/>
        <end position="90"/>
    </location>
</feature>
<dbReference type="OrthoDB" id="7945987at2"/>
<dbReference type="InterPro" id="IPR036390">
    <property type="entry name" value="WH_DNA-bd_sf"/>
</dbReference>